<dbReference type="EMBL" id="CP042301">
    <property type="protein sequence ID" value="QDZ02012.1"/>
    <property type="molecule type" value="Genomic_DNA"/>
</dbReference>
<evidence type="ECO:0000313" key="2">
    <source>
        <dbReference type="EMBL" id="QDZ02012.1"/>
    </source>
</evidence>
<dbReference type="PANTHER" id="PTHR11183">
    <property type="entry name" value="GLYCOGENIN SUBFAMILY MEMBER"/>
    <property type="match status" value="1"/>
</dbReference>
<dbReference type="SUPFAM" id="SSF53448">
    <property type="entry name" value="Nucleotide-diphospho-sugar transferases"/>
    <property type="match status" value="1"/>
</dbReference>
<feature type="compositionally biased region" description="Polar residues" evidence="1">
    <location>
        <begin position="1"/>
        <end position="16"/>
    </location>
</feature>
<dbReference type="AlphaFoldDB" id="A0A5B8L2P2"/>
<dbReference type="InterPro" id="IPR002495">
    <property type="entry name" value="Glyco_trans_8"/>
</dbReference>
<organism evidence="2 3">
    <name type="scientific">Nitratireductor mangrovi</name>
    <dbReference type="NCBI Taxonomy" id="2599600"/>
    <lineage>
        <taxon>Bacteria</taxon>
        <taxon>Pseudomonadati</taxon>
        <taxon>Pseudomonadota</taxon>
        <taxon>Alphaproteobacteria</taxon>
        <taxon>Hyphomicrobiales</taxon>
        <taxon>Phyllobacteriaceae</taxon>
        <taxon>Nitratireductor</taxon>
    </lineage>
</organism>
<name>A0A5B8L2P2_9HYPH</name>
<proteinExistence type="predicted"/>
<dbReference type="GO" id="GO:0016757">
    <property type="term" value="F:glycosyltransferase activity"/>
    <property type="evidence" value="ECO:0007669"/>
    <property type="project" value="InterPro"/>
</dbReference>
<keyword evidence="3" id="KW-1185">Reference proteome</keyword>
<accession>A0A5B8L2P2</accession>
<dbReference type="InterPro" id="IPR050587">
    <property type="entry name" value="GNT1/Glycosyltrans_8"/>
</dbReference>
<dbReference type="Pfam" id="PF01501">
    <property type="entry name" value="Glyco_transf_8"/>
    <property type="match status" value="1"/>
</dbReference>
<keyword evidence="2" id="KW-0808">Transferase</keyword>
<dbReference type="Proteomes" id="UP000321389">
    <property type="component" value="Chromosome"/>
</dbReference>
<dbReference type="OrthoDB" id="8278609at2"/>
<gene>
    <name evidence="2" type="ORF">FQ775_17395</name>
</gene>
<dbReference type="InterPro" id="IPR029044">
    <property type="entry name" value="Nucleotide-diphossugar_trans"/>
</dbReference>
<dbReference type="CDD" id="cd02537">
    <property type="entry name" value="GT8_Glycogenin"/>
    <property type="match status" value="1"/>
</dbReference>
<dbReference type="KEGG" id="niy:FQ775_17395"/>
<reference evidence="2" key="1">
    <citation type="submission" date="2020-04" db="EMBL/GenBank/DDBJ databases">
        <title>Nitratireductor sp. nov. isolated from mangrove soil.</title>
        <authorList>
            <person name="Ye Y."/>
        </authorList>
    </citation>
    <scope>NUCLEOTIDE SEQUENCE</scope>
    <source>
        <strain evidence="2">SY7</strain>
    </source>
</reference>
<dbReference type="RefSeq" id="WP_146300653.1">
    <property type="nucleotide sequence ID" value="NZ_CP042301.2"/>
</dbReference>
<sequence>MQSAAETNPPGRSSQALGHPPLEGEGTGRNAYVTLVTNTDFAKGATALVRSLRHSGTKADIVVMHTGGVGAAELAHVAAMGAMPRAVDLLPTSDAFNARHAKREIHGRNPFTKGRKPAFHTPLDNFAKLRLWELTEYDRVVFLDADTLVVKNIDKLFFYPEFSAAPNVYEHLGDFHRLNSGVFVACPSQATFDGMLTVLDAPDAFWPRTDQSFLQHFFPDWHGLPIFCNMLQYVWFNLPELWDWNSLSVIHYQYEKPWETDHPKAERLRPLIELWQAYFDGGQIPDLEDLPGPVKEAR</sequence>
<evidence type="ECO:0000256" key="1">
    <source>
        <dbReference type="SAM" id="MobiDB-lite"/>
    </source>
</evidence>
<protein>
    <submittedName>
        <fullName evidence="2">Glycosyl transferase</fullName>
    </submittedName>
</protein>
<feature type="region of interest" description="Disordered" evidence="1">
    <location>
        <begin position="1"/>
        <end position="28"/>
    </location>
</feature>
<evidence type="ECO:0000313" key="3">
    <source>
        <dbReference type="Proteomes" id="UP000321389"/>
    </source>
</evidence>
<dbReference type="Gene3D" id="3.90.550.10">
    <property type="entry name" value="Spore Coat Polysaccharide Biosynthesis Protein SpsA, Chain A"/>
    <property type="match status" value="1"/>
</dbReference>